<dbReference type="Pfam" id="PF20945">
    <property type="entry name" value="RMP1"/>
    <property type="match status" value="1"/>
</dbReference>
<dbReference type="GO" id="GO:0000172">
    <property type="term" value="C:ribonuclease MRP complex"/>
    <property type="evidence" value="ECO:0007669"/>
    <property type="project" value="InterPro"/>
</dbReference>
<dbReference type="OMA" id="RAKWMMR"/>
<dbReference type="GO" id="GO:0000294">
    <property type="term" value="P:nuclear-transcribed mRNA catabolic process, RNase MRP-dependent"/>
    <property type="evidence" value="ECO:0007669"/>
    <property type="project" value="TreeGrafter"/>
</dbReference>
<dbReference type="CDD" id="cd22573">
    <property type="entry name" value="RMP1_RBD"/>
    <property type="match status" value="1"/>
</dbReference>
<dbReference type="PANTHER" id="PTHR37792">
    <property type="entry name" value="RIBONUCLEASE MRP PROTEIN SUBUNIT RMP1"/>
    <property type="match status" value="1"/>
</dbReference>
<dbReference type="InterPro" id="IPR047205">
    <property type="entry name" value="RMP1"/>
</dbReference>
<sequence>MSPPADLPSQLSSVLSLLDAFNHRNKNQHRRSAWWQHFNLLRRAVRKLSAPRHYAQKQPGRGRDPGASADVGAASPSFLHHIKWVAGNVIHPSYIAFTQLAADNQYAPLGLVLLGILARFNSIISPFLPPSSKSQPPPITNTAAAAAATTTTITKLSRRPHSLEFSDSRGSPSEQDLGVTVSRSEFAVSPLVPDTADAGREEKPKKRARALPTEDRTHRIPSLTSDTGPEAKIQKLKKKKEKKKKKQASGTDLSDLFDSIA</sequence>
<feature type="domain" description="RNase MRP protein 1 RNA binding" evidence="2">
    <location>
        <begin position="17"/>
        <end position="119"/>
    </location>
</feature>
<name>A0A084GC08_PSEDA</name>
<dbReference type="PANTHER" id="PTHR37792:SF1">
    <property type="entry name" value="RIBONUCLEASE MRP PROTEIN SUBUNIT RMP1"/>
    <property type="match status" value="1"/>
</dbReference>
<evidence type="ECO:0000313" key="3">
    <source>
        <dbReference type="EMBL" id="KEZ44870.1"/>
    </source>
</evidence>
<dbReference type="Proteomes" id="UP000028545">
    <property type="component" value="Unassembled WGS sequence"/>
</dbReference>
<dbReference type="GO" id="GO:0042134">
    <property type="term" value="F:rRNA primary transcript binding"/>
    <property type="evidence" value="ECO:0007669"/>
    <property type="project" value="InterPro"/>
</dbReference>
<keyword evidence="4" id="KW-1185">Reference proteome</keyword>
<reference evidence="3 4" key="1">
    <citation type="journal article" date="2014" name="Genome Announc.">
        <title>Draft genome sequence of the pathogenic fungus Scedosporium apiospermum.</title>
        <authorList>
            <person name="Vandeputte P."/>
            <person name="Ghamrawi S."/>
            <person name="Rechenmann M."/>
            <person name="Iltis A."/>
            <person name="Giraud S."/>
            <person name="Fleury M."/>
            <person name="Thornton C."/>
            <person name="Delhaes L."/>
            <person name="Meyer W."/>
            <person name="Papon N."/>
            <person name="Bouchara J.P."/>
        </authorList>
    </citation>
    <scope>NUCLEOTIDE SEQUENCE [LARGE SCALE GENOMIC DNA]</scope>
    <source>
        <strain evidence="3 4">IHEM 14462</strain>
    </source>
</reference>
<dbReference type="GO" id="GO:0000466">
    <property type="term" value="P:maturation of 5.8S rRNA from tricistronic rRNA transcript (SSU-rRNA, 5.8S rRNA, LSU-rRNA)"/>
    <property type="evidence" value="ECO:0007669"/>
    <property type="project" value="TreeGrafter"/>
</dbReference>
<dbReference type="VEuPathDB" id="FungiDB:SAPIO_CDS3001"/>
<dbReference type="GeneID" id="27722073"/>
<feature type="compositionally biased region" description="Basic residues" evidence="1">
    <location>
        <begin position="234"/>
        <end position="247"/>
    </location>
</feature>
<gene>
    <name evidence="3" type="ORF">SAPIO_CDS3001</name>
</gene>
<dbReference type="RefSeq" id="XP_016644669.1">
    <property type="nucleotide sequence ID" value="XM_016785887.1"/>
</dbReference>
<protein>
    <recommendedName>
        <fullName evidence="2">RNase MRP protein 1 RNA binding domain-containing protein</fullName>
    </recommendedName>
</protein>
<evidence type="ECO:0000256" key="1">
    <source>
        <dbReference type="SAM" id="MobiDB-lite"/>
    </source>
</evidence>
<evidence type="ECO:0000313" key="4">
    <source>
        <dbReference type="Proteomes" id="UP000028545"/>
    </source>
</evidence>
<comment type="caution">
    <text evidence="3">The sequence shown here is derived from an EMBL/GenBank/DDBJ whole genome shotgun (WGS) entry which is preliminary data.</text>
</comment>
<accession>A0A084GC08</accession>
<organism evidence="3 4">
    <name type="scientific">Pseudallescheria apiosperma</name>
    <name type="common">Scedosporium apiospermum</name>
    <dbReference type="NCBI Taxonomy" id="563466"/>
    <lineage>
        <taxon>Eukaryota</taxon>
        <taxon>Fungi</taxon>
        <taxon>Dikarya</taxon>
        <taxon>Ascomycota</taxon>
        <taxon>Pezizomycotina</taxon>
        <taxon>Sordariomycetes</taxon>
        <taxon>Hypocreomycetidae</taxon>
        <taxon>Microascales</taxon>
        <taxon>Microascaceae</taxon>
        <taxon>Scedosporium</taxon>
    </lineage>
</organism>
<evidence type="ECO:0000259" key="2">
    <source>
        <dbReference type="Pfam" id="PF20945"/>
    </source>
</evidence>
<feature type="region of interest" description="Disordered" evidence="1">
    <location>
        <begin position="151"/>
        <end position="261"/>
    </location>
</feature>
<proteinExistence type="predicted"/>
<dbReference type="HOGENOM" id="CLU_031977_0_0_1"/>
<dbReference type="KEGG" id="sapo:SAPIO_CDS3001"/>
<dbReference type="OrthoDB" id="5414547at2759"/>
<dbReference type="InterPro" id="IPR047204">
    <property type="entry name" value="RMP1_RBD"/>
</dbReference>
<dbReference type="EMBL" id="JOWA01000087">
    <property type="protein sequence ID" value="KEZ44870.1"/>
    <property type="molecule type" value="Genomic_DNA"/>
</dbReference>
<dbReference type="AlphaFoldDB" id="A0A084GC08"/>